<dbReference type="AlphaFoldDB" id="A0A1Z1M5R6"/>
<reference evidence="1" key="1">
    <citation type="journal article" date="2017" name="J. Phycol.">
        <title>Analysis of chloroplast genomes and a supermatrix inform reclassification of the Rhodomelaceae (Rhodophyta).</title>
        <authorList>
            <person name="Diaz-Tapia P."/>
            <person name="Maggs C.A."/>
            <person name="West J.A."/>
            <person name="Verbruggen H."/>
        </authorList>
    </citation>
    <scope>NUCLEOTIDE SEQUENCE</scope>
    <source>
        <strain evidence="1">JW3535</strain>
    </source>
</reference>
<keyword evidence="1" id="KW-0150">Chloroplast</keyword>
<gene>
    <name evidence="1" type="primary">ConsOrf1</name>
</gene>
<keyword evidence="1" id="KW-0934">Plastid</keyword>
<organism evidence="1">
    <name type="scientific">Caloglossa intermedia</name>
    <dbReference type="NCBI Taxonomy" id="100879"/>
    <lineage>
        <taxon>Eukaryota</taxon>
        <taxon>Rhodophyta</taxon>
        <taxon>Florideophyceae</taxon>
        <taxon>Rhodymeniophycidae</taxon>
        <taxon>Ceramiales</taxon>
        <taxon>Delesseriaceae</taxon>
        <taxon>Caloglossa</taxon>
    </lineage>
</organism>
<dbReference type="RefSeq" id="YP_009392866.1">
    <property type="nucleotide sequence ID" value="NC_035265.1"/>
</dbReference>
<geneLocation type="chloroplast" evidence="1"/>
<dbReference type="GeneID" id="33354471"/>
<name>A0A1Z1M5R6_9FLOR</name>
<evidence type="ECO:0000313" key="1">
    <source>
        <dbReference type="EMBL" id="ARW61428.1"/>
    </source>
</evidence>
<accession>A0A1Z1M5R6</accession>
<dbReference type="EMBL" id="MF101418">
    <property type="protein sequence ID" value="ARW61428.1"/>
    <property type="molecule type" value="Genomic_DNA"/>
</dbReference>
<protein>
    <submittedName>
        <fullName evidence="1">Uncharacterized protein</fullName>
    </submittedName>
</protein>
<sequence>MNSYLQNFYQSHNLNINEDENIDSFDIINNIEEDNMPTGWSSICFDETIHFYSDFLVKHVKD</sequence>
<proteinExistence type="predicted"/>